<name>A0A347UFT1_9RHOB</name>
<dbReference type="InterPro" id="IPR042303">
    <property type="entry name" value="Malonyl_CoA_deC_C_sf"/>
</dbReference>
<feature type="domain" description="Malonyl-CoA decarboxylase N-terminal" evidence="2">
    <location>
        <begin position="76"/>
        <end position="156"/>
    </location>
</feature>
<dbReference type="Pfam" id="PF05292">
    <property type="entry name" value="MCD"/>
    <property type="match status" value="1"/>
</dbReference>
<dbReference type="Proteomes" id="UP000261704">
    <property type="component" value="Chromosome"/>
</dbReference>
<organism evidence="3 4">
    <name type="scientific">Profundibacter amoris</name>
    <dbReference type="NCBI Taxonomy" id="2171755"/>
    <lineage>
        <taxon>Bacteria</taxon>
        <taxon>Pseudomonadati</taxon>
        <taxon>Pseudomonadota</taxon>
        <taxon>Alphaproteobacteria</taxon>
        <taxon>Rhodobacterales</taxon>
        <taxon>Paracoccaceae</taxon>
        <taxon>Profundibacter</taxon>
    </lineage>
</organism>
<dbReference type="PANTHER" id="PTHR28641:SF1">
    <property type="entry name" value="MALONYL-COA DECARBOXYLASE, MITOCHONDRIAL"/>
    <property type="match status" value="1"/>
</dbReference>
<evidence type="ECO:0000313" key="3">
    <source>
        <dbReference type="EMBL" id="AXX97709.1"/>
    </source>
</evidence>
<evidence type="ECO:0000259" key="1">
    <source>
        <dbReference type="Pfam" id="PF05292"/>
    </source>
</evidence>
<protein>
    <submittedName>
        <fullName evidence="3">Decarboxylase</fullName>
    </submittedName>
</protein>
<dbReference type="InterPro" id="IPR038351">
    <property type="entry name" value="MCD_N_sf"/>
</dbReference>
<dbReference type="Gene3D" id="3.40.630.150">
    <property type="entry name" value="Malonyl-CoA decarboxylase, catalytic domain"/>
    <property type="match status" value="1"/>
</dbReference>
<dbReference type="PANTHER" id="PTHR28641">
    <property type="match status" value="1"/>
</dbReference>
<dbReference type="GO" id="GO:0006633">
    <property type="term" value="P:fatty acid biosynthetic process"/>
    <property type="evidence" value="ECO:0007669"/>
    <property type="project" value="InterPro"/>
</dbReference>
<dbReference type="AlphaFoldDB" id="A0A347UFT1"/>
<dbReference type="KEGG" id="pamo:BAR1_07050"/>
<evidence type="ECO:0000259" key="2">
    <source>
        <dbReference type="Pfam" id="PF17408"/>
    </source>
</evidence>
<accession>A0A347UFT1</accession>
<evidence type="ECO:0000313" key="4">
    <source>
        <dbReference type="Proteomes" id="UP000261704"/>
    </source>
</evidence>
<sequence length="448" mass="50619">MLNQFLRSVVEAGHDWLQRDKPQARDIQTLCSDLMQVKGEATIAALAHDIVSAYYALDAAALDAWFDYLLTECDLNPDQVIDAAQAYKESRAPDSLRMLMQAAEAARQNLFRRINQAQGGTAMLVDMRAKLLAHLKARPEWMCIDLDLRHLLSSWFNRGFLSIRRIDWQTSASILEKIMQYESVHKMHGWDDLRRRLADDRRCYAFFHPALPHEPLIFVEVALVHGLAGSVDNILSKAAEITPPDQRDTAIFYSINDCQAGLRGISFGDFLIKKVVSELQSEATGIVAFSTLSPLPGFRKWIAQECAIKDGDNLADAQREVLLRLETCTSFDDLEPYGPFLKALCAHYLLEVQEDGKPVDPVARFHLRNGAELNRINWFGDRSDNGFNQSFGLLVNYVYDVSSIEKNHEDYVHHGRIAVSDSVRKLQTTLAGALPETMPKTPREKAEE</sequence>
<feature type="domain" description="Malonyl-CoA decarboxylase C-terminal" evidence="1">
    <location>
        <begin position="159"/>
        <end position="400"/>
    </location>
</feature>
<keyword evidence="4" id="KW-1185">Reference proteome</keyword>
<dbReference type="InterPro" id="IPR035372">
    <property type="entry name" value="MCD_N"/>
</dbReference>
<dbReference type="GO" id="GO:0050080">
    <property type="term" value="F:malonyl-CoA decarboxylase activity"/>
    <property type="evidence" value="ECO:0007669"/>
    <property type="project" value="InterPro"/>
</dbReference>
<dbReference type="InterPro" id="IPR038917">
    <property type="entry name" value="Malonyl_CoA_deC"/>
</dbReference>
<gene>
    <name evidence="3" type="ORF">BAR1_07050</name>
</gene>
<proteinExistence type="predicted"/>
<reference evidence="3 4" key="1">
    <citation type="submission" date="2018-09" db="EMBL/GenBank/DDBJ databases">
        <title>Profundibacter amoris BAR1 gen. nov., sp. nov., a new member of the Roseobacter clade isolated at Lokis Castle Vent Field on the Arctic Mid-Oceanic Ridge.</title>
        <authorList>
            <person name="Le Moine Bauer S."/>
            <person name="Sjoeberg A.G."/>
            <person name="L'Haridon S."/>
            <person name="Stokke R."/>
            <person name="Roalkvam I."/>
            <person name="Steen I.H."/>
            <person name="Dahle H."/>
        </authorList>
    </citation>
    <scope>NUCLEOTIDE SEQUENCE [LARGE SCALE GENOMIC DNA]</scope>
    <source>
        <strain evidence="3 4">BAR1</strain>
    </source>
</reference>
<dbReference type="InterPro" id="IPR007956">
    <property type="entry name" value="Malonyl_CoA_deC_C"/>
</dbReference>
<dbReference type="Gene3D" id="1.20.140.90">
    <property type="entry name" value="Malonyl-CoA decarboxylase, oligemerization domain"/>
    <property type="match status" value="1"/>
</dbReference>
<dbReference type="RefSeq" id="WP_118942366.1">
    <property type="nucleotide sequence ID" value="NZ_CP032125.1"/>
</dbReference>
<dbReference type="OrthoDB" id="5292736at2"/>
<dbReference type="Pfam" id="PF17408">
    <property type="entry name" value="MCD_N"/>
    <property type="match status" value="1"/>
</dbReference>
<dbReference type="EMBL" id="CP032125">
    <property type="protein sequence ID" value="AXX97709.1"/>
    <property type="molecule type" value="Genomic_DNA"/>
</dbReference>